<reference evidence="3 4" key="1">
    <citation type="submission" date="2017-10" db="EMBL/GenBank/DDBJ databases">
        <title>Bacillus sp. nov., a halophilic bacterium isolated from a Keqin Lake.</title>
        <authorList>
            <person name="Wang H."/>
        </authorList>
    </citation>
    <scope>NUCLEOTIDE SEQUENCE [LARGE SCALE GENOMIC DNA]</scope>
    <source>
        <strain evidence="3 4">KCTC 13187</strain>
    </source>
</reference>
<dbReference type="InterPro" id="IPR012338">
    <property type="entry name" value="Beta-lactam/transpept-like"/>
</dbReference>
<dbReference type="PRINTS" id="PR00922">
    <property type="entry name" value="DADACBPTASE3"/>
</dbReference>
<dbReference type="EMBL" id="PDOE01000001">
    <property type="protein sequence ID" value="RKL69145.1"/>
    <property type="molecule type" value="Genomic_DNA"/>
</dbReference>
<evidence type="ECO:0000313" key="3">
    <source>
        <dbReference type="EMBL" id="RKL69145.1"/>
    </source>
</evidence>
<dbReference type="Gene3D" id="3.50.80.20">
    <property type="entry name" value="D-Ala-D-Ala carboxypeptidase C, peptidase S13"/>
    <property type="match status" value="1"/>
</dbReference>
<keyword evidence="4" id="KW-1185">Reference proteome</keyword>
<dbReference type="OrthoDB" id="9802627at2"/>
<dbReference type="NCBIfam" id="TIGR00666">
    <property type="entry name" value="PBP4"/>
    <property type="match status" value="1"/>
</dbReference>
<keyword evidence="3" id="KW-0121">Carboxypeptidase</keyword>
<dbReference type="AlphaFoldDB" id="A0A3A9KML8"/>
<dbReference type="GO" id="GO:0006508">
    <property type="term" value="P:proteolysis"/>
    <property type="evidence" value="ECO:0007669"/>
    <property type="project" value="InterPro"/>
</dbReference>
<evidence type="ECO:0000256" key="1">
    <source>
        <dbReference type="ARBA" id="ARBA00006096"/>
    </source>
</evidence>
<dbReference type="PANTHER" id="PTHR30023">
    <property type="entry name" value="D-ALANYL-D-ALANINE CARBOXYPEPTIDASE"/>
    <property type="match status" value="1"/>
</dbReference>
<comment type="caution">
    <text evidence="3">The sequence shown here is derived from an EMBL/GenBank/DDBJ whole genome shotgun (WGS) entry which is preliminary data.</text>
</comment>
<sequence>MLVTADDSNLLAEQQLNIDLFAIVQSEELDSALPAVHVQSSETEDVLFTYHEKTSVVPASGQKLLTGAAALDTLGRDYTFTTGVYTDGKQIGEVLKGNLFLKGKGDPTMLPKDYEKLAEEIAESGIKVIQGDLIADDTFFDDMRLSLDMSWCNQRSVTAAQVSALTISPDKDYNAGSVIVEVIPGGHVGDRTEAMVFPDTDYITVLNEVETVKEDESRNIDWGREHGNNDIFLKGIIPADGETWRNGVAIWEPTELVLTLFHEALKDHGVEVKGNSGLGETPEDARELAVRKSMTLEEMFDSFMKLSNNSIAEVLTKTMGQEVKGEGSWDAGLEVIEEYLLDAGLNTDVIQLRDGSGMSHLNKIPVKEMTQLLQHVKKEEWFDIYYQSLPIAAADDRMVGGTLENRMEGTAAAGKVHAKTGTITSKTSLSGYVMTKDDEELIFSIIINNFIGDVPKEVEDKIVVRLAEFSRSREE</sequence>
<dbReference type="SUPFAM" id="SSF56601">
    <property type="entry name" value="beta-lactamase/transpeptidase-like"/>
    <property type="match status" value="1"/>
</dbReference>
<comment type="similarity">
    <text evidence="1">Belongs to the peptidase S13 family.</text>
</comment>
<organism evidence="3 4">
    <name type="scientific">Salipaludibacillus neizhouensis</name>
    <dbReference type="NCBI Taxonomy" id="885475"/>
    <lineage>
        <taxon>Bacteria</taxon>
        <taxon>Bacillati</taxon>
        <taxon>Bacillota</taxon>
        <taxon>Bacilli</taxon>
        <taxon>Bacillales</taxon>
        <taxon>Bacillaceae</taxon>
    </lineage>
</organism>
<dbReference type="InterPro" id="IPR000667">
    <property type="entry name" value="Peptidase_S13"/>
</dbReference>
<dbReference type="Pfam" id="PF02113">
    <property type="entry name" value="Peptidase_S13"/>
    <property type="match status" value="1"/>
</dbReference>
<protein>
    <submittedName>
        <fullName evidence="3">D-alanyl-D-alanine carboxypeptidase/D-alanyl-D-alanine-endopeptidase</fullName>
    </submittedName>
</protein>
<evidence type="ECO:0000313" key="4">
    <source>
        <dbReference type="Proteomes" id="UP000281498"/>
    </source>
</evidence>
<dbReference type="PANTHER" id="PTHR30023:SF0">
    <property type="entry name" value="PENICILLIN-SENSITIVE CARBOXYPEPTIDASE A"/>
    <property type="match status" value="1"/>
</dbReference>
<dbReference type="GO" id="GO:0000270">
    <property type="term" value="P:peptidoglycan metabolic process"/>
    <property type="evidence" value="ECO:0007669"/>
    <property type="project" value="TreeGrafter"/>
</dbReference>
<keyword evidence="3" id="KW-0645">Protease</keyword>
<name>A0A3A9KML8_9BACI</name>
<gene>
    <name evidence="3" type="primary">dacB</name>
    <name evidence="3" type="ORF">CR203_03685</name>
</gene>
<dbReference type="RefSeq" id="WP_110936216.1">
    <property type="nucleotide sequence ID" value="NZ_KZ614146.1"/>
</dbReference>
<dbReference type="Gene3D" id="3.40.710.10">
    <property type="entry name" value="DD-peptidase/beta-lactamase superfamily"/>
    <property type="match status" value="2"/>
</dbReference>
<proteinExistence type="inferred from homology"/>
<dbReference type="Proteomes" id="UP000281498">
    <property type="component" value="Unassembled WGS sequence"/>
</dbReference>
<evidence type="ECO:0000256" key="2">
    <source>
        <dbReference type="ARBA" id="ARBA00022801"/>
    </source>
</evidence>
<dbReference type="GO" id="GO:0004185">
    <property type="term" value="F:serine-type carboxypeptidase activity"/>
    <property type="evidence" value="ECO:0007669"/>
    <property type="project" value="InterPro"/>
</dbReference>
<accession>A0A3A9KML8</accession>
<keyword evidence="2" id="KW-0378">Hydrolase</keyword>